<reference evidence="3 4" key="1">
    <citation type="submission" date="2024-09" db="EMBL/GenBank/DDBJ databases">
        <authorList>
            <person name="Sun Q."/>
            <person name="Mori K."/>
        </authorList>
    </citation>
    <scope>NUCLEOTIDE SEQUENCE [LARGE SCALE GENOMIC DNA]</scope>
    <source>
        <strain evidence="3 4">TISTR 1856</strain>
    </source>
</reference>
<keyword evidence="2" id="KW-1133">Transmembrane helix</keyword>
<feature type="region of interest" description="Disordered" evidence="1">
    <location>
        <begin position="1"/>
        <end position="23"/>
    </location>
</feature>
<name>A0ABV5LRD6_9ACTN</name>
<protein>
    <recommendedName>
        <fullName evidence="5">Ribosomally synthesized peptide with SipW-like signal peptide</fullName>
    </recommendedName>
</protein>
<keyword evidence="2" id="KW-0472">Membrane</keyword>
<evidence type="ECO:0000256" key="1">
    <source>
        <dbReference type="SAM" id="MobiDB-lite"/>
    </source>
</evidence>
<organism evidence="3 4">
    <name type="scientific">Kineococcus gynurae</name>
    <dbReference type="NCBI Taxonomy" id="452979"/>
    <lineage>
        <taxon>Bacteria</taxon>
        <taxon>Bacillati</taxon>
        <taxon>Actinomycetota</taxon>
        <taxon>Actinomycetes</taxon>
        <taxon>Kineosporiales</taxon>
        <taxon>Kineosporiaceae</taxon>
        <taxon>Kineococcus</taxon>
    </lineage>
</organism>
<proteinExistence type="predicted"/>
<evidence type="ECO:0008006" key="5">
    <source>
        <dbReference type="Google" id="ProtNLM"/>
    </source>
</evidence>
<comment type="caution">
    <text evidence="3">The sequence shown here is derived from an EMBL/GenBank/DDBJ whole genome shotgun (WGS) entry which is preliminary data.</text>
</comment>
<feature type="transmembrane region" description="Helical" evidence="2">
    <location>
        <begin position="31"/>
        <end position="52"/>
    </location>
</feature>
<feature type="compositionally biased region" description="Basic and acidic residues" evidence="1">
    <location>
        <begin position="1"/>
        <end position="11"/>
    </location>
</feature>
<evidence type="ECO:0000313" key="4">
    <source>
        <dbReference type="Proteomes" id="UP001589748"/>
    </source>
</evidence>
<evidence type="ECO:0000256" key="2">
    <source>
        <dbReference type="SAM" id="Phobius"/>
    </source>
</evidence>
<keyword evidence="2" id="KW-0812">Transmembrane</keyword>
<evidence type="ECO:0000313" key="3">
    <source>
        <dbReference type="EMBL" id="MFB9376645.1"/>
    </source>
</evidence>
<sequence length="216" mass="21663">MATTIDGDRPLRRSTPGTDCPHRRAARRRRFGLALFLVGGGSLLGGGAFAAWQTSSALTSGAVTAATSGVDVLDASGSSFTAAVSDLLPGDYFYRYADVVNTSPNANAFAGSVGTTGALLGNLLVQADRCSVAWTTTGGTSTCSGTTTSLAAEQTIPTGGTTVSLGTITPGAANSAHLRYRFKLSDSAPQSLMGTSSTLTIGASGTLTGGRDRTAG</sequence>
<keyword evidence="4" id="KW-1185">Reference proteome</keyword>
<gene>
    <name evidence="3" type="ORF">ACFFVI_06660</name>
</gene>
<accession>A0ABV5LRD6</accession>
<dbReference type="RefSeq" id="WP_380136016.1">
    <property type="nucleotide sequence ID" value="NZ_JBHLUI010000003.1"/>
</dbReference>
<dbReference type="EMBL" id="JBHMDM010000004">
    <property type="protein sequence ID" value="MFB9376645.1"/>
    <property type="molecule type" value="Genomic_DNA"/>
</dbReference>
<dbReference type="Proteomes" id="UP001589748">
    <property type="component" value="Unassembled WGS sequence"/>
</dbReference>